<dbReference type="InterPro" id="IPR010711">
    <property type="entry name" value="PLA2G12"/>
</dbReference>
<gene>
    <name evidence="2" type="ORF">llap_20607</name>
</gene>
<feature type="chain" id="PRO_5014137663" evidence="1">
    <location>
        <begin position="20"/>
        <end position="91"/>
    </location>
</feature>
<evidence type="ECO:0000256" key="1">
    <source>
        <dbReference type="SAM" id="SignalP"/>
    </source>
</evidence>
<dbReference type="GO" id="GO:0016042">
    <property type="term" value="P:lipid catabolic process"/>
    <property type="evidence" value="ECO:0007669"/>
    <property type="project" value="InterPro"/>
</dbReference>
<reference evidence="3" key="2">
    <citation type="submission" date="2017-12" db="EMBL/GenBank/DDBJ databases">
        <title>Genome sequence of the Bar-tailed Godwit (Limosa lapponica baueri).</title>
        <authorList>
            <person name="Lima N.C.B."/>
            <person name="Parody-Merino A.M."/>
            <person name="Battley P.F."/>
            <person name="Fidler A.E."/>
            <person name="Prosdocimi F."/>
        </authorList>
    </citation>
    <scope>NUCLEOTIDE SEQUENCE [LARGE SCALE GENOMIC DNA]</scope>
</reference>
<dbReference type="AlphaFoldDB" id="A0A2I0T5M6"/>
<keyword evidence="1" id="KW-0732">Signal</keyword>
<name>A0A2I0T5M6_LIMLA</name>
<protein>
    <submittedName>
        <fullName evidence="2">Group xiib secretory phospholipase a2-like protein</fullName>
    </submittedName>
</protein>
<dbReference type="EMBL" id="KZ518170">
    <property type="protein sequence ID" value="PKU29089.1"/>
    <property type="molecule type" value="Genomic_DNA"/>
</dbReference>
<keyword evidence="3" id="KW-1185">Reference proteome</keyword>
<sequence length="91" mass="10069">MRLLFEAVVLCLTLGLGQCAEETAQENTVHQAAQAESFYSDWGIGTIRDSFETVNSYFDSFLELLGGKNGVCQYRCRYGQDSPVIATSIFS</sequence>
<dbReference type="GO" id="GO:0004623">
    <property type="term" value="F:phospholipase A2 activity"/>
    <property type="evidence" value="ECO:0007669"/>
    <property type="project" value="InterPro"/>
</dbReference>
<dbReference type="GO" id="GO:0005509">
    <property type="term" value="F:calcium ion binding"/>
    <property type="evidence" value="ECO:0007669"/>
    <property type="project" value="InterPro"/>
</dbReference>
<dbReference type="PANTHER" id="PTHR12824">
    <property type="entry name" value="GROUP XII SECRETORY PHOSPHOLIPASE A2 FAMILY MEMBER"/>
    <property type="match status" value="1"/>
</dbReference>
<dbReference type="GO" id="GO:0005576">
    <property type="term" value="C:extracellular region"/>
    <property type="evidence" value="ECO:0007669"/>
    <property type="project" value="InterPro"/>
</dbReference>
<dbReference type="GO" id="GO:0070328">
    <property type="term" value="P:triglyceride homeostasis"/>
    <property type="evidence" value="ECO:0007669"/>
    <property type="project" value="TreeGrafter"/>
</dbReference>
<accession>A0A2I0T5M6</accession>
<dbReference type="Proteomes" id="UP000233556">
    <property type="component" value="Unassembled WGS sequence"/>
</dbReference>
<dbReference type="OrthoDB" id="3935740at2759"/>
<proteinExistence type="predicted"/>
<feature type="signal peptide" evidence="1">
    <location>
        <begin position="1"/>
        <end position="19"/>
    </location>
</feature>
<evidence type="ECO:0000313" key="3">
    <source>
        <dbReference type="Proteomes" id="UP000233556"/>
    </source>
</evidence>
<dbReference type="GO" id="GO:0042632">
    <property type="term" value="P:cholesterol homeostasis"/>
    <property type="evidence" value="ECO:0007669"/>
    <property type="project" value="TreeGrafter"/>
</dbReference>
<organism evidence="2 3">
    <name type="scientific">Limosa lapponica baueri</name>
    <dbReference type="NCBI Taxonomy" id="1758121"/>
    <lineage>
        <taxon>Eukaryota</taxon>
        <taxon>Metazoa</taxon>
        <taxon>Chordata</taxon>
        <taxon>Craniata</taxon>
        <taxon>Vertebrata</taxon>
        <taxon>Euteleostomi</taxon>
        <taxon>Archelosauria</taxon>
        <taxon>Archosauria</taxon>
        <taxon>Dinosauria</taxon>
        <taxon>Saurischia</taxon>
        <taxon>Theropoda</taxon>
        <taxon>Coelurosauria</taxon>
        <taxon>Aves</taxon>
        <taxon>Neognathae</taxon>
        <taxon>Neoaves</taxon>
        <taxon>Charadriiformes</taxon>
        <taxon>Scolopacidae</taxon>
        <taxon>Limosa</taxon>
    </lineage>
</organism>
<evidence type="ECO:0000313" key="2">
    <source>
        <dbReference type="EMBL" id="PKU29089.1"/>
    </source>
</evidence>
<dbReference type="Pfam" id="PF06951">
    <property type="entry name" value="PLA2G12"/>
    <property type="match status" value="1"/>
</dbReference>
<reference evidence="3" key="1">
    <citation type="submission" date="2017-11" db="EMBL/GenBank/DDBJ databases">
        <authorList>
            <person name="Lima N.C."/>
            <person name="Parody-Merino A.M."/>
            <person name="Battley P.F."/>
            <person name="Fidler A.E."/>
            <person name="Prosdocimi F."/>
        </authorList>
    </citation>
    <scope>NUCLEOTIDE SEQUENCE [LARGE SCALE GENOMIC DNA]</scope>
</reference>
<dbReference type="PANTHER" id="PTHR12824:SF2">
    <property type="entry name" value="GROUP XIIB SECRETORY PHOSPHOLIPASE A2-LIKE PROTEIN"/>
    <property type="match status" value="1"/>
</dbReference>